<dbReference type="CDD" id="cd00158">
    <property type="entry name" value="RHOD"/>
    <property type="match status" value="1"/>
</dbReference>
<dbReference type="InterPro" id="IPR003343">
    <property type="entry name" value="Big_2"/>
</dbReference>
<dbReference type="KEGG" id="apr:Apre_0559"/>
<dbReference type="Pfam" id="PF00112">
    <property type="entry name" value="Peptidase_C1"/>
    <property type="match status" value="1"/>
</dbReference>
<dbReference type="PROSITE" id="PS50268">
    <property type="entry name" value="CADHERIN_2"/>
    <property type="match status" value="1"/>
</dbReference>
<dbReference type="RefSeq" id="WP_015777516.1">
    <property type="nucleotide sequence ID" value="NC_013171.1"/>
</dbReference>
<dbReference type="GO" id="GO:0016020">
    <property type="term" value="C:membrane"/>
    <property type="evidence" value="ECO:0007669"/>
    <property type="project" value="InterPro"/>
</dbReference>
<comment type="similarity">
    <text evidence="1">Belongs to the peptidase C1 family.</text>
</comment>
<feature type="region of interest" description="Disordered" evidence="2">
    <location>
        <begin position="1548"/>
        <end position="1590"/>
    </location>
</feature>
<dbReference type="PROSITE" id="PS50206">
    <property type="entry name" value="RHODANESE_3"/>
    <property type="match status" value="1"/>
</dbReference>
<dbReference type="Gene3D" id="2.60.40.10">
    <property type="entry name" value="Immunoglobulins"/>
    <property type="match status" value="1"/>
</dbReference>
<dbReference type="InterPro" id="IPR013128">
    <property type="entry name" value="Peptidase_C1A"/>
</dbReference>
<dbReference type="InterPro" id="IPR000169">
    <property type="entry name" value="Pept_cys_AS"/>
</dbReference>
<dbReference type="Gene3D" id="2.60.40.1080">
    <property type="match status" value="1"/>
</dbReference>
<keyword evidence="3" id="KW-0732">Signal</keyword>
<dbReference type="SMART" id="SM00645">
    <property type="entry name" value="Pept_C1"/>
    <property type="match status" value="1"/>
</dbReference>
<dbReference type="GO" id="GO:0008234">
    <property type="term" value="F:cysteine-type peptidase activity"/>
    <property type="evidence" value="ECO:0007669"/>
    <property type="project" value="InterPro"/>
</dbReference>
<dbReference type="Pfam" id="PF00581">
    <property type="entry name" value="Rhodanese"/>
    <property type="match status" value="1"/>
</dbReference>
<gene>
    <name evidence="6" type="ordered locus">Apre_0559</name>
</gene>
<evidence type="ECO:0000256" key="2">
    <source>
        <dbReference type="SAM" id="MobiDB-lite"/>
    </source>
</evidence>
<feature type="domain" description="Rhodanese" evidence="4">
    <location>
        <begin position="1249"/>
        <end position="1338"/>
    </location>
</feature>
<sequence>MKKIAKIKASLLSLIIATTALSPSYAQEETYNKDSIVDFENVDQSLYLEEDEIIDDKKIDNDNFNKEPIVSRAIKEDPYEIYTDYSAIDRSTMRKFFPNVFFRSVSSFNADIASNPLYDLRDEGRVTSVKDQGPNGSCWAFATYGSAESVLMPYERMDFSEKHMRNTHGFDWGPSEGGTRTVSTAYLARRSGPVLEKDDPYDIYGTNSPENLPVAKELTRAIFIPDRRDSNDNQLLKKMIMENGGVYSAVMGGDEHLNKTTMAHNYQGSAAPNHAITIVGWDDNYSRKNFKITPPGDGAWICKNSWGTGWGKQGGYYYVSYYDKNIGSQNSQYILEDIKENEKIWQYDKLGMTSQVGLGEESYYANVFGPTEEDIYLRNVGLWTSANNCEYEVFINTNVDQNGGLAHKESIAYGTMEYAGYEKVRVDDTFIPKGSKFAVIVRMKTPGYRYPIPIERPIKGFSSKVDASSGQSFVSKDGQKWTDLTDQIKNANVSLKAFTVSKDHIDDDSNIENKITSIKFKEKEKLMKIGAEEKIKVDIEPQDSDPKDIRWESSDRTVCRVDSEGNIKAVGYGECVISARAKSSSKVFDTMRVKVDEADAEFKANIITDKMNYLQGEKLAVNVSMRDQDQNQIANKDLTCEIVTSHNQKFNYKLKTNLTGEANFNVRLDNNAAIGKYKLNIYYKDKLIGINTFNVESKDFTPSIENPLFVTNTLEREAIRPKDDLRLVSTVTDKYKEIKRYAKVNMTLISPSNKETKRLIYTDRNGQAIFDIDGEDLSEEGNYKIRIDASLSGFDDFTETLDLKVDSNTPLMEKLDLDIKMDKNEFMLGQDKVNAEFLVSHNNEAIRDANVRVSLTDSNQKSYDLDLKTDENGRANFSMDLTAANITGVYKLEATAYKEGYYDTSKYTEFFVKKDGKFLNISFDSAKKDYKLNESAYIKIQVRNENNEPKRNASVEVTITDPNQKETTMRKVTDYQGYVFIYLTPKSNTSKGEYTIKAYTSAYNYPSTSSTYKLRFGDDEIDYRQLKLDIKNKKEEYYEDEKAKIFFKSLDEYGNPVGNSEIGVSVKTADGNILIDKTSTDDKAEGSWEFKPDLKAGTYTISLKANKSNFKSETQSISFKVKEREKLDRIKADINFDKNIYEEAGKVPVAIKIKDENDKILPDATINIKITDRKENKEVKLVTDKEGKARFDLDLNTRGKYELDFAISKDGYENLSQRELIFLTSHKIPKAEKKAYEKIKAKDLKDFLDKEKALVIDTRDRSSYEEASIESSINIPYKDKDLDKFLDYLNKQSKILLVGDRHDIDGLLEKVKEKEFEEVYEIEEGIDEYLKISGLSDYKTCDINVNIPNNRVRRKDIVEVNVEIKDRDSKKGLSNRNIKYTLTDPFGRKVSYNRQTDKYGRHLLRIGTNDRTSLGKYNVKIQLLDTDYKNPYTTRDYEVIDQNTPRDLQMKADIKTDKNVYELGDRVNVTISAKDLNDSLIDKVSARASLVNQNDEVMDEIEEMSDDKGNIKLSFNTSDRYALGKYKIKIYLNREGFSEYKKDLDIQIGDSKETDEEEKPDDKDDEKPKDSDDSKEDDKKDEEKPINPIDVEVKEQNFPLSFDGAEALDFFTATDDLTRINVKNKYAYNYSNFVLYNTDNKAMKIKDIIDGKRPSIFLMGDRLDSTSRAMFENSSLINDEAFNFINVVTNGSVRDLEEISKGKVYRDNFYRGNSINGQFRSNKNQVVILDKNGAMINVFPYKSNYELLKRFNMSNGYYASKDDYKLLGEENFPEEYPMSLDQRNDRDDYEGVDENELRYNGNYGHDFSKIDLLKGDNSRINIRLIGENKTKILLIGDYRKEETIKMWENANYIKDGKFDLINVSFLGSQAAINREKERFGSLWNVKDEIYMSPAFNLAFNTQKPSIVAIDKNGRLLFSKSYETNEDIKYVIDRTVDTFAVEETVTDFYREKEDLDILEEVEDREEDPNKIYPMTLEQRDERGDYRIFEPNEKEISKKYYGKDMNMYLMGDMDGEYSYIKGFLSSDINVFLVGSPNDKRSRIMWKNSYYLDRETINLVKISNYGGLDDLYTMFKSYDMNDVADNFYFGGEKFDFDKELSSPYVLVVDKDGRLLFAMSYRSNEDIENLVNRSLRTKYSSEKQEENFPQIGDLKISTDNRDHEPAYVESTEIEGAFPLTFEQRSARGDYDGLRDSEKLANKRYYGRDIKNINLLGLDNKYSRISAIQDDNLTLLMLGDYKEESTRDMWLDTKDLVSDDFSIKLINTIGSTRLLAESIEENELDIDEIYTNGNSIFYLNTRRNNTIVAIDSEGKVVFIKDYDDLDDIKYVLDRCINTKYTRDIVSTQIPDLFDVSFE</sequence>
<dbReference type="SUPFAM" id="SSF52821">
    <property type="entry name" value="Rhodanese/Cell cycle control phosphatase"/>
    <property type="match status" value="1"/>
</dbReference>
<feature type="signal peptide" evidence="3">
    <location>
        <begin position="1"/>
        <end position="26"/>
    </location>
</feature>
<feature type="domain" description="Cadherin" evidence="5">
    <location>
        <begin position="616"/>
        <end position="709"/>
    </location>
</feature>
<organism evidence="6 7">
    <name type="scientific">Anaerococcus prevotii (strain ATCC 9321 / DSM 20548 / JCM 6508 / NCTC 11806 / PC1)</name>
    <name type="common">Peptostreptococcus prevotii</name>
    <name type="synonym">Peptococcus prevotii</name>
    <dbReference type="NCBI Taxonomy" id="525919"/>
    <lineage>
        <taxon>Bacteria</taxon>
        <taxon>Bacillati</taxon>
        <taxon>Bacillota</taxon>
        <taxon>Tissierellia</taxon>
        <taxon>Tissierellales</taxon>
        <taxon>Peptoniphilaceae</taxon>
        <taxon>Anaerococcus</taxon>
    </lineage>
</organism>
<keyword evidence="7" id="KW-1185">Reference proteome</keyword>
<evidence type="ECO:0000256" key="3">
    <source>
        <dbReference type="SAM" id="SignalP"/>
    </source>
</evidence>
<proteinExistence type="inferred from homology"/>
<dbReference type="GO" id="GO:0007156">
    <property type="term" value="P:homophilic cell adhesion via plasma membrane adhesion molecules"/>
    <property type="evidence" value="ECO:0007669"/>
    <property type="project" value="InterPro"/>
</dbReference>
<dbReference type="STRING" id="525919.Apre_0559"/>
<dbReference type="Pfam" id="PF02368">
    <property type="entry name" value="Big_2"/>
    <property type="match status" value="1"/>
</dbReference>
<dbReference type="Gene3D" id="2.60.40.1930">
    <property type="match status" value="3"/>
</dbReference>
<dbReference type="InterPro" id="IPR038765">
    <property type="entry name" value="Papain-like_cys_pep_sf"/>
</dbReference>
<feature type="chain" id="PRO_5002983756" evidence="3">
    <location>
        <begin position="27"/>
        <end position="2353"/>
    </location>
</feature>
<dbReference type="Gene3D" id="3.90.70.10">
    <property type="entry name" value="Cysteine proteinases"/>
    <property type="match status" value="1"/>
</dbReference>
<dbReference type="PROSITE" id="PS00139">
    <property type="entry name" value="THIOL_PROTEASE_CYS"/>
    <property type="match status" value="1"/>
</dbReference>
<dbReference type="InterPro" id="IPR013783">
    <property type="entry name" value="Ig-like_fold"/>
</dbReference>
<dbReference type="EMBL" id="CP001708">
    <property type="protein sequence ID" value="ACV28605.1"/>
    <property type="molecule type" value="Genomic_DNA"/>
</dbReference>
<dbReference type="CDD" id="cd02619">
    <property type="entry name" value="Peptidase_C1"/>
    <property type="match status" value="1"/>
</dbReference>
<name>C7RGJ4_ANAPD</name>
<evidence type="ECO:0000313" key="7">
    <source>
        <dbReference type="Proteomes" id="UP000002294"/>
    </source>
</evidence>
<dbReference type="HOGENOM" id="CLU_229654_0_0_9"/>
<evidence type="ECO:0000259" key="4">
    <source>
        <dbReference type="PROSITE" id="PS50206"/>
    </source>
</evidence>
<dbReference type="SMART" id="SM00450">
    <property type="entry name" value="RHOD"/>
    <property type="match status" value="1"/>
</dbReference>
<dbReference type="Proteomes" id="UP000002294">
    <property type="component" value="Chromosome"/>
</dbReference>
<dbReference type="InterPro" id="IPR040528">
    <property type="entry name" value="Lectin-like"/>
</dbReference>
<dbReference type="PANTHER" id="PTHR12411">
    <property type="entry name" value="CYSTEINE PROTEASE FAMILY C1-RELATED"/>
    <property type="match status" value="1"/>
</dbReference>
<dbReference type="eggNOG" id="COG5492">
    <property type="taxonomic scope" value="Bacteria"/>
</dbReference>
<protein>
    <submittedName>
        <fullName evidence="6">Peptidase C1A papain</fullName>
    </submittedName>
</protein>
<feature type="compositionally biased region" description="Basic and acidic residues" evidence="2">
    <location>
        <begin position="1560"/>
        <end position="1590"/>
    </location>
</feature>
<dbReference type="InterPro" id="IPR036873">
    <property type="entry name" value="Rhodanese-like_dom_sf"/>
</dbReference>
<dbReference type="InterPro" id="IPR008964">
    <property type="entry name" value="Invasin/intimin_cell_adhesion"/>
</dbReference>
<evidence type="ECO:0000256" key="1">
    <source>
        <dbReference type="ARBA" id="ARBA00008455"/>
    </source>
</evidence>
<dbReference type="Gene3D" id="3.40.250.10">
    <property type="entry name" value="Rhodanese-like domain"/>
    <property type="match status" value="1"/>
</dbReference>
<dbReference type="InterPro" id="IPR000668">
    <property type="entry name" value="Peptidase_C1A_C"/>
</dbReference>
<dbReference type="SUPFAM" id="SSF54001">
    <property type="entry name" value="Cysteine proteinases"/>
    <property type="match status" value="1"/>
</dbReference>
<reference evidence="6 7" key="1">
    <citation type="journal article" date="2009" name="Stand. Genomic Sci.">
        <title>Complete genome sequence of Anaerococcus prevotii type strain (PC1).</title>
        <authorList>
            <person name="Labutti K."/>
            <person name="Pukall R."/>
            <person name="Steenblock K."/>
            <person name="Glavina Del Rio T."/>
            <person name="Tice H."/>
            <person name="Copeland A."/>
            <person name="Cheng J.F."/>
            <person name="Lucas S."/>
            <person name="Chen F."/>
            <person name="Nolan M."/>
            <person name="Bruce D."/>
            <person name="Goodwin L."/>
            <person name="Pitluck S."/>
            <person name="Ivanova N."/>
            <person name="Mavromatis K."/>
            <person name="Ovchinnikova G."/>
            <person name="Pati A."/>
            <person name="Chen A."/>
            <person name="Palaniappan K."/>
            <person name="Land M."/>
            <person name="Hauser L."/>
            <person name="Chang Y.J."/>
            <person name="Jeffries C.D."/>
            <person name="Chain P."/>
            <person name="Saunders E."/>
            <person name="Brettin T."/>
            <person name="Detter J.C."/>
            <person name="Han C."/>
            <person name="Goker M."/>
            <person name="Bristow J."/>
            <person name="Eisen J.A."/>
            <person name="Markowitz V."/>
            <person name="Hugenholtz P."/>
            <person name="Kyrpides N.C."/>
            <person name="Klenk H.P."/>
            <person name="Lapidus A."/>
        </authorList>
    </citation>
    <scope>NUCLEOTIDE SEQUENCE [LARGE SCALE GENOMIC DNA]</scope>
    <source>
        <strain evidence="7">ATCC 9321 / DSM 20548 / JCM 6508 / NCTC 11806 / PC1</strain>
    </source>
</reference>
<dbReference type="OrthoDB" id="3648721at2"/>
<dbReference type="Pfam" id="PF18560">
    <property type="entry name" value="Lectin_like"/>
    <property type="match status" value="1"/>
</dbReference>
<dbReference type="eggNOG" id="COG2373">
    <property type="taxonomic scope" value="Bacteria"/>
</dbReference>
<accession>C7RGJ4</accession>
<dbReference type="eggNOG" id="COG4870">
    <property type="taxonomic scope" value="Bacteria"/>
</dbReference>
<dbReference type="GO" id="GO:0005509">
    <property type="term" value="F:calcium ion binding"/>
    <property type="evidence" value="ECO:0007669"/>
    <property type="project" value="InterPro"/>
</dbReference>
<dbReference type="SUPFAM" id="SSF49373">
    <property type="entry name" value="Invasin/intimin cell-adhesion fragments"/>
    <property type="match status" value="1"/>
</dbReference>
<dbReference type="InterPro" id="IPR001763">
    <property type="entry name" value="Rhodanese-like_dom"/>
</dbReference>
<evidence type="ECO:0000259" key="5">
    <source>
        <dbReference type="PROSITE" id="PS50268"/>
    </source>
</evidence>
<dbReference type="GO" id="GO:0006508">
    <property type="term" value="P:proteolysis"/>
    <property type="evidence" value="ECO:0007669"/>
    <property type="project" value="InterPro"/>
</dbReference>
<evidence type="ECO:0000313" key="6">
    <source>
        <dbReference type="EMBL" id="ACV28605.1"/>
    </source>
</evidence>
<dbReference type="InterPro" id="IPR002126">
    <property type="entry name" value="Cadherin-like_dom"/>
</dbReference>